<dbReference type="Proteomes" id="UP000565723">
    <property type="component" value="Unassembled WGS sequence"/>
</dbReference>
<organism evidence="2 3">
    <name type="scientific">Ruegeria pomeroyi</name>
    <dbReference type="NCBI Taxonomy" id="89184"/>
    <lineage>
        <taxon>Bacteria</taxon>
        <taxon>Pseudomonadati</taxon>
        <taxon>Pseudomonadota</taxon>
        <taxon>Alphaproteobacteria</taxon>
        <taxon>Rhodobacterales</taxon>
        <taxon>Roseobacteraceae</taxon>
        <taxon>Ruegeria</taxon>
    </lineage>
</organism>
<feature type="transmembrane region" description="Helical" evidence="1">
    <location>
        <begin position="28"/>
        <end position="46"/>
    </location>
</feature>
<evidence type="ECO:0000256" key="1">
    <source>
        <dbReference type="SAM" id="Phobius"/>
    </source>
</evidence>
<gene>
    <name evidence="2" type="ORF">HW564_12305</name>
</gene>
<keyword evidence="1" id="KW-1133">Transmembrane helix</keyword>
<comment type="caution">
    <text evidence="2">The sequence shown here is derived from an EMBL/GenBank/DDBJ whole genome shotgun (WGS) entry which is preliminary data.</text>
</comment>
<accession>A0A850LJM4</accession>
<proteinExistence type="predicted"/>
<dbReference type="EMBL" id="JABXIY010000031">
    <property type="protein sequence ID" value="NVK97705.1"/>
    <property type="molecule type" value="Genomic_DNA"/>
</dbReference>
<dbReference type="AlphaFoldDB" id="A0A850LJM4"/>
<sequence length="148" mass="16687">MKPEMELLWRLYEEDRTFSKHHEQQRTATSGLLVTISAALIAFTAIDQKLEGADVLAGALLIILGLFGAIFTHKQYERSRLHLNRSYAYFDAMNKAIEGVDLEALRRKASEKNEADFPISSKYKLSTLWIILHYVILASGFLVTGAAI</sequence>
<feature type="transmembrane region" description="Helical" evidence="1">
    <location>
        <begin position="128"/>
        <end position="147"/>
    </location>
</feature>
<protein>
    <recommendedName>
        <fullName evidence="4">SMODS and SLOG-associating 2TM effector domain-containing protein</fullName>
    </recommendedName>
</protein>
<feature type="transmembrane region" description="Helical" evidence="1">
    <location>
        <begin position="52"/>
        <end position="71"/>
    </location>
</feature>
<keyword evidence="1" id="KW-0472">Membrane</keyword>
<evidence type="ECO:0000313" key="2">
    <source>
        <dbReference type="EMBL" id="NVK97705.1"/>
    </source>
</evidence>
<name>A0A850LJM4_9RHOB</name>
<evidence type="ECO:0000313" key="3">
    <source>
        <dbReference type="Proteomes" id="UP000565723"/>
    </source>
</evidence>
<evidence type="ECO:0008006" key="4">
    <source>
        <dbReference type="Google" id="ProtNLM"/>
    </source>
</evidence>
<reference evidence="2 3" key="1">
    <citation type="journal article" date="2020" name="Proc. Natl. Acad. Sci. U.S.A.">
        <title>Ecological drivers of bacterial community assembly in synthetic phycospheres.</title>
        <authorList>
            <person name="Fu H."/>
            <person name="Uchimiya M."/>
            <person name="Gore J."/>
            <person name="Moran M.A."/>
        </authorList>
    </citation>
    <scope>NUCLEOTIDE SEQUENCE [LARGE SCALE GENOMIC DNA]</scope>
    <source>
        <strain evidence="2">HF-Din03</strain>
    </source>
</reference>
<keyword evidence="1" id="KW-0812">Transmembrane</keyword>
<dbReference type="RefSeq" id="WP_144083985.1">
    <property type="nucleotide sequence ID" value="NZ_CP076685.1"/>
</dbReference>